<evidence type="ECO:0000256" key="1">
    <source>
        <dbReference type="SAM" id="SignalP"/>
    </source>
</evidence>
<evidence type="ECO:0008006" key="4">
    <source>
        <dbReference type="Google" id="ProtNLM"/>
    </source>
</evidence>
<gene>
    <name evidence="2" type="ORF">LSINAPIS_LOCUS11044</name>
</gene>
<proteinExistence type="predicted"/>
<evidence type="ECO:0000313" key="3">
    <source>
        <dbReference type="Proteomes" id="UP000324832"/>
    </source>
</evidence>
<evidence type="ECO:0000313" key="2">
    <source>
        <dbReference type="EMBL" id="VVD00403.1"/>
    </source>
</evidence>
<dbReference type="Proteomes" id="UP000324832">
    <property type="component" value="Unassembled WGS sequence"/>
</dbReference>
<organism evidence="2 3">
    <name type="scientific">Leptidea sinapis</name>
    <dbReference type="NCBI Taxonomy" id="189913"/>
    <lineage>
        <taxon>Eukaryota</taxon>
        <taxon>Metazoa</taxon>
        <taxon>Ecdysozoa</taxon>
        <taxon>Arthropoda</taxon>
        <taxon>Hexapoda</taxon>
        <taxon>Insecta</taxon>
        <taxon>Pterygota</taxon>
        <taxon>Neoptera</taxon>
        <taxon>Endopterygota</taxon>
        <taxon>Lepidoptera</taxon>
        <taxon>Glossata</taxon>
        <taxon>Ditrysia</taxon>
        <taxon>Papilionoidea</taxon>
        <taxon>Pieridae</taxon>
        <taxon>Dismorphiinae</taxon>
        <taxon>Leptidea</taxon>
    </lineage>
</organism>
<feature type="chain" id="PRO_5022990491" description="Secreted protein" evidence="1">
    <location>
        <begin position="27"/>
        <end position="67"/>
    </location>
</feature>
<accession>A0A5E4QRS4</accession>
<dbReference type="EMBL" id="FZQP02004668">
    <property type="protein sequence ID" value="VVD00403.1"/>
    <property type="molecule type" value="Genomic_DNA"/>
</dbReference>
<dbReference type="AlphaFoldDB" id="A0A5E4QRS4"/>
<protein>
    <recommendedName>
        <fullName evidence="4">Secreted protein</fullName>
    </recommendedName>
</protein>
<sequence>MDNKRRAGPSILTFWIFLLQLKSSGSRTVAAVGSAETPTTWPCRDLMRQGACTGRESSANITVSDRK</sequence>
<reference evidence="2 3" key="1">
    <citation type="submission" date="2017-07" db="EMBL/GenBank/DDBJ databases">
        <authorList>
            <person name="Talla V."/>
            <person name="Backstrom N."/>
        </authorList>
    </citation>
    <scope>NUCLEOTIDE SEQUENCE [LARGE SCALE GENOMIC DNA]</scope>
</reference>
<keyword evidence="1" id="KW-0732">Signal</keyword>
<keyword evidence="3" id="KW-1185">Reference proteome</keyword>
<name>A0A5E4QRS4_9NEOP</name>
<feature type="signal peptide" evidence="1">
    <location>
        <begin position="1"/>
        <end position="26"/>
    </location>
</feature>